<dbReference type="GO" id="GO:0016491">
    <property type="term" value="F:oxidoreductase activity"/>
    <property type="evidence" value="ECO:0007669"/>
    <property type="project" value="InterPro"/>
</dbReference>
<dbReference type="InterPro" id="IPR000866">
    <property type="entry name" value="AhpC/TSA"/>
</dbReference>
<reference evidence="2" key="1">
    <citation type="journal article" date="2014" name="Int. J. Syst. Evol. Microbiol.">
        <title>Complete genome sequence of Corynebacterium casei LMG S-19264T (=DSM 44701T), isolated from a smear-ripened cheese.</title>
        <authorList>
            <consortium name="US DOE Joint Genome Institute (JGI-PGF)"/>
            <person name="Walter F."/>
            <person name="Albersmeier A."/>
            <person name="Kalinowski J."/>
            <person name="Ruckert C."/>
        </authorList>
    </citation>
    <scope>NUCLEOTIDE SEQUENCE</scope>
    <source>
        <strain evidence="2">KCTC 23224</strain>
    </source>
</reference>
<evidence type="ECO:0000259" key="1">
    <source>
        <dbReference type="PROSITE" id="PS51352"/>
    </source>
</evidence>
<dbReference type="PANTHER" id="PTHR42852">
    <property type="entry name" value="THIOL:DISULFIDE INTERCHANGE PROTEIN DSBE"/>
    <property type="match status" value="1"/>
</dbReference>
<sequence length="466" mass="53252">MNQYSWLLVYITFSSPLLGQSISGSLVQLANQEIRLESFDGLKTYMVSQTTIDQQGNFTLSYARNDYGVGFLMSTDNQPLFVLLTGEDIELHGESLGQKETLTVSKGEENKAFVAYATAQPKREQALSAWSYLQNLYATDPVFQNQSTPQAHIVAEMQRIKKEDEAFINALPEESYVRWYLPMRKLVSSVPIVAQQRTEEIPSVIQAFRRINYADPRLYKSGLFRDVLESQFWLLENSGKDIEGVFEEMSLSIDALLASLIQDEKIFNEATNYLFDLLERHSLFKASEHLAISVLNETACTVNTDLARQLETYRAMKLGNQAKDISLTGLSYYQGKAQNRVNKLSGFETPYTLVVFGASWCPKCNEEIPKIAQQYEKWRSQGLEVLYVSLETDPSTVERISKEYPFITYCDFQKWDGPVVEDYYVFATPTLFLLDSEQTIILRPNSVAQMDAWVDWFLVQGNKVEE</sequence>
<dbReference type="InterPro" id="IPR013766">
    <property type="entry name" value="Thioredoxin_domain"/>
</dbReference>
<dbReference type="GO" id="GO:0016209">
    <property type="term" value="F:antioxidant activity"/>
    <property type="evidence" value="ECO:0007669"/>
    <property type="project" value="InterPro"/>
</dbReference>
<dbReference type="Pfam" id="PF00578">
    <property type="entry name" value="AhpC-TSA"/>
    <property type="match status" value="1"/>
</dbReference>
<name>A0A8J3CV28_9BACT</name>
<dbReference type="SUPFAM" id="SSF52833">
    <property type="entry name" value="Thioredoxin-like"/>
    <property type="match status" value="1"/>
</dbReference>
<gene>
    <name evidence="2" type="ORF">GCM10008106_07990</name>
</gene>
<evidence type="ECO:0000313" key="2">
    <source>
        <dbReference type="EMBL" id="GHB29449.1"/>
    </source>
</evidence>
<dbReference type="InterPro" id="IPR050553">
    <property type="entry name" value="Thioredoxin_ResA/DsbE_sf"/>
</dbReference>
<dbReference type="AlphaFoldDB" id="A0A8J3CV28"/>
<accession>A0A8J3CV28</accession>
<feature type="domain" description="Thioredoxin" evidence="1">
    <location>
        <begin position="316"/>
        <end position="459"/>
    </location>
</feature>
<dbReference type="EMBL" id="BMYF01000003">
    <property type="protein sequence ID" value="GHB29449.1"/>
    <property type="molecule type" value="Genomic_DNA"/>
</dbReference>
<dbReference type="PANTHER" id="PTHR42852:SF13">
    <property type="entry name" value="PROTEIN DIPZ"/>
    <property type="match status" value="1"/>
</dbReference>
<dbReference type="Gene3D" id="3.40.30.10">
    <property type="entry name" value="Glutaredoxin"/>
    <property type="match status" value="1"/>
</dbReference>
<evidence type="ECO:0000313" key="3">
    <source>
        <dbReference type="Proteomes" id="UP000642809"/>
    </source>
</evidence>
<dbReference type="PROSITE" id="PS51352">
    <property type="entry name" value="THIOREDOXIN_2"/>
    <property type="match status" value="1"/>
</dbReference>
<dbReference type="RefSeq" id="WP_189579158.1">
    <property type="nucleotide sequence ID" value="NZ_BMYF01000003.1"/>
</dbReference>
<reference evidence="2" key="2">
    <citation type="submission" date="2020-09" db="EMBL/GenBank/DDBJ databases">
        <authorList>
            <person name="Sun Q."/>
            <person name="Kim S."/>
        </authorList>
    </citation>
    <scope>NUCLEOTIDE SEQUENCE</scope>
    <source>
        <strain evidence="2">KCTC 23224</strain>
    </source>
</reference>
<proteinExistence type="predicted"/>
<dbReference type="CDD" id="cd02966">
    <property type="entry name" value="TlpA_like_family"/>
    <property type="match status" value="1"/>
</dbReference>
<keyword evidence="3" id="KW-1185">Reference proteome</keyword>
<organism evidence="2 3">
    <name type="scientific">Mongoliitalea lutea</name>
    <dbReference type="NCBI Taxonomy" id="849756"/>
    <lineage>
        <taxon>Bacteria</taxon>
        <taxon>Pseudomonadati</taxon>
        <taxon>Bacteroidota</taxon>
        <taxon>Cytophagia</taxon>
        <taxon>Cytophagales</taxon>
        <taxon>Cyclobacteriaceae</taxon>
        <taxon>Mongoliitalea</taxon>
    </lineage>
</organism>
<dbReference type="Proteomes" id="UP000642809">
    <property type="component" value="Unassembled WGS sequence"/>
</dbReference>
<comment type="caution">
    <text evidence="2">The sequence shown here is derived from an EMBL/GenBank/DDBJ whole genome shotgun (WGS) entry which is preliminary data.</text>
</comment>
<dbReference type="InterPro" id="IPR036249">
    <property type="entry name" value="Thioredoxin-like_sf"/>
</dbReference>
<protein>
    <recommendedName>
        <fullName evidence="1">Thioredoxin domain-containing protein</fullName>
    </recommendedName>
</protein>